<reference evidence="6 7" key="1">
    <citation type="journal article" date="2001" name="Nature">
        <title>Initial sequencing and analysis of the human genome.</title>
        <authorList>
            <consortium name="International Human Genome Sequencing Consortium"/>
            <person name="Lander E.S."/>
            <person name="Linton L.M."/>
            <person name="Birren B."/>
            <person name="Nusbaum C."/>
            <person name="Zody M.C."/>
            <person name="Baldwin J."/>
            <person name="Devon K."/>
            <person name="Dewar K."/>
            <person name="Doyle M."/>
            <person name="FitzHugh W."/>
            <person name="Funke R."/>
            <person name="Gage D."/>
            <person name="Harris K."/>
            <person name="Heaford A."/>
            <person name="Howland J."/>
            <person name="Kann L."/>
            <person name="Lehoczky J."/>
            <person name="LeVine R."/>
            <person name="McEwan P."/>
            <person name="McKernan K."/>
            <person name="Meldrim J."/>
            <person name="Mesirov J.P."/>
            <person name="Miranda C."/>
            <person name="Morris W."/>
            <person name="Naylor J."/>
            <person name="Raymond C."/>
            <person name="Rosetti M."/>
            <person name="Santos R."/>
            <person name="Sheridan A."/>
            <person name="Sougnez C."/>
            <person name="Stange-Thomann N."/>
            <person name="Stojanovic N."/>
            <person name="Subramanian A."/>
            <person name="Wyman D."/>
            <person name="Rogers J."/>
            <person name="Sulston J."/>
            <person name="Ainscough R."/>
            <person name="Beck S."/>
            <person name="Bentley D."/>
            <person name="Burton J."/>
            <person name="Clee C."/>
            <person name="Carter N."/>
            <person name="Coulson A."/>
            <person name="Deadman R."/>
            <person name="Deloukas P."/>
            <person name="Dunham A."/>
            <person name="Dunham I."/>
            <person name="Durbin R."/>
            <person name="French L."/>
            <person name="Grafham D."/>
            <person name="Gregory S."/>
            <person name="Hubbard T."/>
            <person name="Humphray S."/>
            <person name="Hunt A."/>
            <person name="Jones M."/>
            <person name="Lloyd C."/>
            <person name="McMurray A."/>
            <person name="Matthews L."/>
            <person name="Mercer S."/>
            <person name="Milne S."/>
            <person name="Mullikin J.C."/>
            <person name="Mungall A."/>
            <person name="Plumb R."/>
            <person name="Ross M."/>
            <person name="Shownkeen R."/>
            <person name="Sims S."/>
            <person name="Waterston R.H."/>
            <person name="Wilson R.K."/>
            <person name="Hillier L.W."/>
            <person name="McPherson J.D."/>
            <person name="Marra M.A."/>
            <person name="Mardis E.R."/>
            <person name="Fulton L.A."/>
            <person name="Chinwalla A.T."/>
            <person name="Pepin K.H."/>
            <person name="Gish W.R."/>
            <person name="Chissoe S.L."/>
            <person name="Wendl M.C."/>
            <person name="Delehaunty K.D."/>
            <person name="Miner T.L."/>
            <person name="Delehaunty A."/>
            <person name="Kramer J.B."/>
            <person name="Cook L.L."/>
            <person name="Fulton R.S."/>
            <person name="Johnson D.L."/>
            <person name="Minx P.J."/>
            <person name="Clifton S.W."/>
            <person name="Hawkins T."/>
            <person name="Branscomb E."/>
            <person name="Predki P."/>
            <person name="Richardson P."/>
            <person name="Wenning S."/>
            <person name="Slezak T."/>
            <person name="Doggett N."/>
            <person name="Cheng J.F."/>
            <person name="Olsen A."/>
            <person name="Lucas S."/>
            <person name="Elkin C."/>
            <person name="Uberbacher E."/>
            <person name="Frazier M."/>
            <person name="Gibbs R.A."/>
            <person name="Muzny D.M."/>
            <person name="Scherer S.E."/>
            <person name="Bouck J.B."/>
            <person name="Sodergren E.J."/>
            <person name="Worley K.C."/>
            <person name="Rives C.M."/>
            <person name="Gorrell J.H."/>
            <person name="Metzker M.L."/>
            <person name="Naylor S.L."/>
            <person name="Kucherlapati R.S."/>
            <person name="Nelson D.L."/>
            <person name="Weinstock G.M."/>
            <person name="Sakaki Y."/>
            <person name="Fujiyama A."/>
            <person name="Hattori M."/>
            <person name="Yada T."/>
            <person name="Toyoda A."/>
            <person name="Itoh T."/>
            <person name="Kawagoe C."/>
            <person name="Watanabe H."/>
            <person name="Totoki Y."/>
            <person name="Taylor T."/>
            <person name="Weissenbach J."/>
            <person name="Heilig R."/>
            <person name="Saurin W."/>
            <person name="Artiguenave F."/>
            <person name="Brottier P."/>
            <person name="Bruls T."/>
            <person name="Pelletier E."/>
            <person name="Robert C."/>
            <person name="Wincker P."/>
            <person name="Smith D.R."/>
            <person name="Doucette-Stamm L."/>
            <person name="Rubenfield M."/>
            <person name="Weinstock K."/>
            <person name="Lee H.M."/>
            <person name="Dubois J."/>
            <person name="Rosenthal A."/>
            <person name="Platzer M."/>
            <person name="Nyakatura G."/>
            <person name="Taudien S."/>
            <person name="Rump A."/>
            <person name="Yang H."/>
            <person name="Yu J."/>
            <person name="Wang J."/>
            <person name="Huang G."/>
            <person name="Gu J."/>
            <person name="Hood L."/>
            <person name="Rowen L."/>
            <person name="Madan A."/>
            <person name="Qin S."/>
            <person name="Davis R.W."/>
            <person name="Federspiel N.A."/>
            <person name="Abola A.P."/>
            <person name="Proctor M.J."/>
            <person name="Myers R.M."/>
            <person name="Schmutz J."/>
            <person name="Dickson M."/>
            <person name="Grimwood J."/>
            <person name="Cox D.R."/>
            <person name="Olson M.V."/>
            <person name="Kaul R."/>
            <person name="Raymond C."/>
            <person name="Shimizu N."/>
            <person name="Kawasaki K."/>
            <person name="Minoshima S."/>
            <person name="Evans G.A."/>
            <person name="Athanasiou M."/>
            <person name="Schultz R."/>
            <person name="Roe B.A."/>
            <person name="Chen F."/>
            <person name="Pan H."/>
            <person name="Ramser J."/>
            <person name="Lehrach H."/>
            <person name="Reinhardt R."/>
            <person name="McCombie W.R."/>
            <person name="de la Bastide M."/>
            <person name="Dedhia N."/>
            <person name="Blocker H."/>
            <person name="Hornischer K."/>
            <person name="Nordsiek G."/>
            <person name="Agarwala R."/>
            <person name="Aravind L."/>
            <person name="Bailey J.A."/>
            <person name="Bateman A."/>
            <person name="Batzoglou S."/>
            <person name="Birney E."/>
            <person name="Bork P."/>
            <person name="Brown D.G."/>
            <person name="Burge C.B."/>
            <person name="Cerutti L."/>
            <person name="Chen H.C."/>
            <person name="Church D."/>
            <person name="Clamp M."/>
            <person name="Copley R.R."/>
            <person name="Doerks T."/>
            <person name="Eddy S.R."/>
            <person name="Eichler E.E."/>
            <person name="Furey T.S."/>
            <person name="Galagan J."/>
            <person name="Gilbert J.G."/>
            <person name="Harmon C."/>
            <person name="Hayashizaki Y."/>
            <person name="Haussler D."/>
            <person name="Hermjakob H."/>
            <person name="Hokamp K."/>
            <person name="Jang W."/>
            <person name="Johnson L.S."/>
            <person name="Jones T.A."/>
            <person name="Kasif S."/>
            <person name="Kaspryzk A."/>
            <person name="Kennedy S."/>
            <person name="Kent W.J."/>
            <person name="Kitts P."/>
            <person name="Koonin E.V."/>
            <person name="Korf I."/>
            <person name="Kulp D."/>
            <person name="Lancet D."/>
            <person name="Lowe T.M."/>
            <person name="McLysaght A."/>
            <person name="Mikkelsen T."/>
            <person name="Moran J.V."/>
            <person name="Mulder N."/>
            <person name="Pollara V.J."/>
            <person name="Ponting C.P."/>
            <person name="Schuler G."/>
            <person name="Schultz J."/>
            <person name="Slater G."/>
            <person name="Smit A.F."/>
            <person name="Stupka E."/>
            <person name="Szustakowski J."/>
            <person name="Thierry-Mieg D."/>
            <person name="Thierry-Mieg J."/>
            <person name="Wagner L."/>
            <person name="Wallis J."/>
            <person name="Wheeler R."/>
            <person name="Williams A."/>
            <person name="Wolf Y.I."/>
            <person name="Wolfe K.H."/>
            <person name="Yang S.P."/>
            <person name="Yeh R.F."/>
            <person name="Collins F."/>
            <person name="Guyer M.S."/>
            <person name="Peterson J."/>
            <person name="Felsenfeld A."/>
            <person name="Wetterstrand K.A."/>
            <person name="Patrinos A."/>
            <person name="Morgan M.J."/>
            <person name="de Jong P."/>
            <person name="Catanese J.J."/>
            <person name="Osoegawa K."/>
            <person name="Shizuya H."/>
            <person name="Choi S."/>
            <person name="Chen Y.J."/>
        </authorList>
    </citation>
    <scope>NUCLEOTIDE SEQUENCE [LARGE SCALE GENOMIC DNA]</scope>
</reference>
<reference evidence="6" key="5">
    <citation type="submission" date="2025-09" db="UniProtKB">
        <authorList>
            <consortium name="Ensembl"/>
        </authorList>
    </citation>
    <scope>IDENTIFICATION</scope>
</reference>
<keyword evidence="3" id="KW-0812">Transmembrane</keyword>
<feature type="transmembrane region" description="Helical" evidence="3">
    <location>
        <begin position="216"/>
        <end position="238"/>
    </location>
</feature>
<dbReference type="PROSITE" id="PS50405">
    <property type="entry name" value="GST_CTER"/>
    <property type="match status" value="1"/>
</dbReference>
<dbReference type="ExpressionAtlas" id="A0A6Q8PGU0">
    <property type="expression patterns" value="baseline and differential"/>
</dbReference>
<dbReference type="InterPro" id="IPR010987">
    <property type="entry name" value="Glutathione-S-Trfase_C-like"/>
</dbReference>
<evidence type="ECO:0000256" key="3">
    <source>
        <dbReference type="SAM" id="Phobius"/>
    </source>
</evidence>
<gene>
    <name evidence="6" type="primary">GDAP1</name>
</gene>
<dbReference type="Ensembl" id="ENST00000674973.1">
    <property type="protein sequence ID" value="ENSP00000502447.1"/>
    <property type="gene ID" value="ENSG00000104381.14"/>
</dbReference>
<evidence type="ECO:0000259" key="4">
    <source>
        <dbReference type="PROSITE" id="PS50404"/>
    </source>
</evidence>
<dbReference type="InterPro" id="IPR004045">
    <property type="entry name" value="Glutathione_S-Trfase_N"/>
</dbReference>
<dbReference type="OpenTargets" id="ENSG00000104381"/>
<keyword evidence="3" id="KW-1133">Transmembrane helix</keyword>
<dbReference type="EMBL" id="KC877242">
    <property type="status" value="NOT_ANNOTATED_CDS"/>
    <property type="molecule type" value="Genomic_DNA"/>
</dbReference>
<dbReference type="Ensembl" id="ENST00000674973.1">
    <property type="protein sequence ID" value="ENSP00000502447.1"/>
    <property type="gene ID" value="ENSG00000104381.15"/>
</dbReference>
<feature type="domain" description="GST N-terminal" evidence="4">
    <location>
        <begin position="24"/>
        <end position="132"/>
    </location>
</feature>
<dbReference type="EMBL" id="KF458776">
    <property type="status" value="NOT_ANNOTATED_CDS"/>
    <property type="molecule type" value="Genomic_DNA"/>
</dbReference>
<dbReference type="SMR" id="A0A6Q8PGU0"/>
<dbReference type="Proteomes" id="UP000005640">
    <property type="component" value="Chromosome 8"/>
</dbReference>
<evidence type="ECO:0000256" key="1">
    <source>
        <dbReference type="ARBA" id="ARBA00007409"/>
    </source>
</evidence>
<dbReference type="EMBL" id="AF110324">
    <property type="status" value="NOT_ANNOTATED_CDS"/>
    <property type="molecule type" value="Genomic_DNA"/>
</dbReference>
<reference evidence="6 7" key="2">
    <citation type="journal article" date="2004" name="Nature">
        <title>Finishing the euchromatic sequence of the human genome.</title>
        <authorList>
            <consortium name="International Human Genome Sequencing Consortium"/>
        </authorList>
    </citation>
    <scope>NUCLEOTIDE SEQUENCE [LARGE SCALE GENOMIC DNA]</scope>
</reference>
<dbReference type="EMBL" id="AC103952">
    <property type="status" value="NOT_ANNOTATED_CDS"/>
    <property type="molecule type" value="Genomic_DNA"/>
</dbReference>
<dbReference type="HGNC" id="HGNC:15968">
    <property type="gene designation" value="GDAP1"/>
</dbReference>
<evidence type="ECO:0000313" key="7">
    <source>
        <dbReference type="Proteomes" id="UP000005640"/>
    </source>
</evidence>
<comment type="similarity">
    <text evidence="1">Belongs to the GST superfamily.</text>
</comment>
<keyword evidence="7" id="KW-1185">Reference proteome</keyword>
<evidence type="ECO:0000259" key="5">
    <source>
        <dbReference type="PROSITE" id="PS50405"/>
    </source>
</evidence>
<evidence type="ECO:0007829" key="8">
    <source>
        <dbReference type="PeptideAtlas" id="A0A6Q8PGU0"/>
    </source>
</evidence>
<keyword evidence="2" id="KW-0175">Coiled coil</keyword>
<dbReference type="Bgee" id="ENSG00000104381">
    <property type="expression patterns" value="Expressed in endothelial cell and 159 other cell types or tissues"/>
</dbReference>
<evidence type="ECO:0007829" key="9">
    <source>
        <dbReference type="ProteomicsDB" id="A0A6Q8PGU0"/>
    </source>
</evidence>
<dbReference type="OrthoDB" id="249703at2759"/>
<reference evidence="6 7" key="3">
    <citation type="journal article" date="2006" name="Nature">
        <title>DNA sequence and analysis of human chromosome 8.</title>
        <authorList>
            <person name="Nusbaum C."/>
            <person name="Mikkelsen T.S."/>
            <person name="Zody M.C."/>
            <person name="Asakawa S."/>
            <person name="Taudien S."/>
            <person name="Garber M."/>
            <person name="Kodira C.D."/>
            <person name="Schueler M.G."/>
            <person name="Shimizu A."/>
            <person name="Whittaker C.A."/>
            <person name="Chang J.L."/>
            <person name="Cuomo C.A."/>
            <person name="Dewar K."/>
            <person name="FitzGerald M.G."/>
            <person name="Yang X."/>
            <person name="Allen N.R."/>
            <person name="Anderson S."/>
            <person name="Asakawa T."/>
            <person name="Blechschmidt K."/>
            <person name="Bloom T."/>
            <person name="Borowsky M.L."/>
            <person name="Butler J."/>
            <person name="Cook A."/>
            <person name="Corum B."/>
            <person name="DeArellano K."/>
            <person name="DeCaprio D."/>
            <person name="Dooley K.T."/>
            <person name="Dorris L.III."/>
            <person name="Engels R."/>
            <person name="Glockner G."/>
            <person name="Hafez N."/>
            <person name="Hagopian D.S."/>
            <person name="Hall J.L."/>
            <person name="Ishikawa S.K."/>
            <person name="Jaffe D.B."/>
            <person name="Kamat A."/>
            <person name="Kudoh J."/>
            <person name="Lehmann R."/>
            <person name="Lokitsang T."/>
            <person name="Macdonald P."/>
            <person name="Major J.E."/>
            <person name="Matthews C.D."/>
            <person name="Mauceli E."/>
            <person name="Menzel U."/>
            <person name="Mihalev A.H."/>
            <person name="Minoshima S."/>
            <person name="Murayama Y."/>
            <person name="Naylor J.W."/>
            <person name="Nicol R."/>
            <person name="Nguyen C."/>
            <person name="O'Leary S.B."/>
            <person name="O'Neill K."/>
            <person name="Parker S.C."/>
            <person name="Polley A."/>
            <person name="Raymond C.K."/>
            <person name="Reichwald K."/>
            <person name="Rodriguez J."/>
            <person name="Sasaki T."/>
            <person name="Schilhabel M."/>
            <person name="Siddiqui R."/>
            <person name="Smith C.L."/>
            <person name="Sneddon T.P."/>
            <person name="Talamas J.A."/>
            <person name="Tenzin P."/>
            <person name="Topham K."/>
            <person name="Venkataraman V."/>
            <person name="Wen G."/>
            <person name="Yamazaki S."/>
            <person name="Young S.K."/>
            <person name="Zeng Q."/>
            <person name="Zimmer A.R."/>
            <person name="Rosenthal A."/>
            <person name="Birren B.W."/>
            <person name="Platzer M."/>
            <person name="Shimizu N."/>
            <person name="Lander E.S."/>
        </authorList>
    </citation>
    <scope>NUCLEOTIDE SEQUENCE [LARGE SCALE GENOMIC DNA]</scope>
</reference>
<reference evidence="6" key="4">
    <citation type="submission" date="2025-08" db="UniProtKB">
        <authorList>
            <consortium name="Ensembl"/>
        </authorList>
    </citation>
    <scope>IDENTIFICATION</scope>
</reference>
<sequence>MAERQEEQRGSPPLRAEGKADAEVKLILYHWTHSFSSQKVRLVIAEKALKCEEHDKEHPGQIGNTESELKKLAEENPDLQEAYIAKQKRLKSKLLDHDNVKYLKKILDELEKVLDQVETELQRRNEETPEEGQQPWLCGESFTLADVSLAVTLHRLKFLGFARRNWGNGKRPNLETYYERVLKRKTFNKVLGHVNNILISAVLPTAFRVAKKRAPKVLGTTLVVGLLAGVGYFAFMLFRKRLGSMILAFRPRPNYF</sequence>
<feature type="domain" description="GST C-terminal" evidence="5">
    <location>
        <begin position="52"/>
        <end position="207"/>
    </location>
</feature>
<feature type="coiled-coil region" evidence="2">
    <location>
        <begin position="62"/>
        <end position="127"/>
    </location>
</feature>
<dbReference type="EMBL" id="KF458777">
    <property type="status" value="NOT_ANNOTATED_CDS"/>
    <property type="molecule type" value="Genomic_DNA"/>
</dbReference>
<dbReference type="GeneTree" id="ENSGT00940000159124"/>
<proteinExistence type="evidence at protein level"/>
<evidence type="ECO:0000313" key="6">
    <source>
        <dbReference type="Ensembl" id="ENSP00000502447.1"/>
    </source>
</evidence>
<dbReference type="PANTHER" id="PTHR44188">
    <property type="entry name" value="GDAP1, ISOFORM A"/>
    <property type="match status" value="1"/>
</dbReference>
<dbReference type="MassIVE" id="A0A6Q8PGU0"/>
<dbReference type="PROSITE" id="PS50404">
    <property type="entry name" value="GST_NTER"/>
    <property type="match status" value="1"/>
</dbReference>
<dbReference type="SUPFAM" id="SSF47616">
    <property type="entry name" value="GST C-terminal domain-like"/>
    <property type="match status" value="1"/>
</dbReference>
<dbReference type="InterPro" id="IPR036282">
    <property type="entry name" value="Glutathione-S-Trfase_C_sf"/>
</dbReference>
<dbReference type="Gene3D" id="1.20.1050.10">
    <property type="match status" value="1"/>
</dbReference>
<dbReference type="AlphaFoldDB" id="A0A6Q8PGU0"/>
<dbReference type="EMBL" id="KC877256">
    <property type="status" value="NOT_ANNOTATED_CDS"/>
    <property type="molecule type" value="Genomic_DNA"/>
</dbReference>
<dbReference type="Pfam" id="PF13410">
    <property type="entry name" value="GST_C_2"/>
    <property type="match status" value="1"/>
</dbReference>
<dbReference type="PANTHER" id="PTHR44188:SF3">
    <property type="entry name" value="GANGLIOSIDE-INDUCED DIFFERENTIATION-ASSOCIATED PROTEIN 1"/>
    <property type="match status" value="1"/>
</dbReference>
<keyword evidence="8 9" id="KW-1267">Proteomics identification</keyword>
<keyword evidence="3" id="KW-0472">Membrane</keyword>
<dbReference type="FunFam" id="1.20.1050.10:FF:000022">
    <property type="entry name" value="ganglioside-induced differentiation-associated protein 1 isoform X1"/>
    <property type="match status" value="1"/>
</dbReference>
<evidence type="ECO:0000256" key="2">
    <source>
        <dbReference type="SAM" id="Coils"/>
    </source>
</evidence>
<feature type="transmembrane region" description="Helical" evidence="3">
    <location>
        <begin position="190"/>
        <end position="210"/>
    </location>
</feature>
<protein>
    <submittedName>
        <fullName evidence="6">Ganglioside induced differentiation associated protein 1</fullName>
    </submittedName>
</protein>
<accession>A0A6Q8PGU0</accession>
<name>A0A6Q8PGU0_HUMAN</name>
<organism evidence="6 7">
    <name type="scientific">Homo sapiens</name>
    <name type="common">Human</name>
    <dbReference type="NCBI Taxonomy" id="9606"/>
    <lineage>
        <taxon>Eukaryota</taxon>
        <taxon>Metazoa</taxon>
        <taxon>Chordata</taxon>
        <taxon>Craniata</taxon>
        <taxon>Vertebrata</taxon>
        <taxon>Euteleostomi</taxon>
        <taxon>Mammalia</taxon>
        <taxon>Eutheria</taxon>
        <taxon>Euarchontoglires</taxon>
        <taxon>Primates</taxon>
        <taxon>Haplorrhini</taxon>
        <taxon>Catarrhini</taxon>
        <taxon>Hominidae</taxon>
        <taxon>Homo</taxon>
    </lineage>
</organism>